<keyword evidence="2" id="KW-0732">Signal</keyword>
<feature type="region of interest" description="Disordered" evidence="1">
    <location>
        <begin position="52"/>
        <end position="82"/>
    </location>
</feature>
<feature type="signal peptide" evidence="2">
    <location>
        <begin position="1"/>
        <end position="20"/>
    </location>
</feature>
<keyword evidence="4" id="KW-1185">Reference proteome</keyword>
<accession>A0ABD3QF64</accession>
<proteinExistence type="predicted"/>
<gene>
    <name evidence="3" type="ORF">HJC23_005126</name>
</gene>
<evidence type="ECO:0000256" key="2">
    <source>
        <dbReference type="SAM" id="SignalP"/>
    </source>
</evidence>
<organism evidence="3 4">
    <name type="scientific">Cyclotella cryptica</name>
    <dbReference type="NCBI Taxonomy" id="29204"/>
    <lineage>
        <taxon>Eukaryota</taxon>
        <taxon>Sar</taxon>
        <taxon>Stramenopiles</taxon>
        <taxon>Ochrophyta</taxon>
        <taxon>Bacillariophyta</taxon>
        <taxon>Coscinodiscophyceae</taxon>
        <taxon>Thalassiosirophycidae</taxon>
        <taxon>Stephanodiscales</taxon>
        <taxon>Stephanodiscaceae</taxon>
        <taxon>Cyclotella</taxon>
    </lineage>
</organism>
<feature type="chain" id="PRO_5044829639" description="Indole-3-glycerol-phosphate synthase" evidence="2">
    <location>
        <begin position="21"/>
        <end position="339"/>
    </location>
</feature>
<dbReference type="Proteomes" id="UP001516023">
    <property type="component" value="Unassembled WGS sequence"/>
</dbReference>
<protein>
    <recommendedName>
        <fullName evidence="5">Indole-3-glycerol-phosphate synthase</fullName>
    </recommendedName>
</protein>
<dbReference type="EMBL" id="JABMIG020000042">
    <property type="protein sequence ID" value="KAL3798987.1"/>
    <property type="molecule type" value="Genomic_DNA"/>
</dbReference>
<comment type="caution">
    <text evidence="3">The sequence shown here is derived from an EMBL/GenBank/DDBJ whole genome shotgun (WGS) entry which is preliminary data.</text>
</comment>
<reference evidence="3 4" key="1">
    <citation type="journal article" date="2020" name="G3 (Bethesda)">
        <title>Improved Reference Genome for Cyclotella cryptica CCMP332, a Model for Cell Wall Morphogenesis, Salinity Adaptation, and Lipid Production in Diatoms (Bacillariophyta).</title>
        <authorList>
            <person name="Roberts W.R."/>
            <person name="Downey K.M."/>
            <person name="Ruck E.C."/>
            <person name="Traller J.C."/>
            <person name="Alverson A.J."/>
        </authorList>
    </citation>
    <scope>NUCLEOTIDE SEQUENCE [LARGE SCALE GENOMIC DNA]</scope>
    <source>
        <strain evidence="3 4">CCMP332</strain>
    </source>
</reference>
<sequence length="339" mass="36965">MSRHLFFLLAGILLAHSSVGFGPSRNWRNPMHPAPSHQQLHRFHIRHSTLSLSSTPPLETIDAGPSSPYTSLPHKQDPSFRPSASSFAKLATLIESIQRPRGLSIGVEYAPTTTTTATTRQNEQDIAILSMQLRKFHARAIYTSNVLAAAQFVREQQVARGNFPEAVGVGVDAVVLEYDSLRGEDYPLLEQVGVIWKVSTIDQLQHIMEQDLGNVFLLSDELLSVGAGDTYNIDVEQLREQLSSVPKSAILIAPLPSMLPQNLEVTLGKSLASSGSISSLLLSNCCVNDDEDLKYAQFAIEGITKKSSSSFSMTGLTGSTNGHFGVSSHVGEVKWRRKG</sequence>
<evidence type="ECO:0000256" key="1">
    <source>
        <dbReference type="SAM" id="MobiDB-lite"/>
    </source>
</evidence>
<dbReference type="AlphaFoldDB" id="A0ABD3QF64"/>
<name>A0ABD3QF64_9STRA</name>
<evidence type="ECO:0000313" key="4">
    <source>
        <dbReference type="Proteomes" id="UP001516023"/>
    </source>
</evidence>
<evidence type="ECO:0000313" key="3">
    <source>
        <dbReference type="EMBL" id="KAL3798987.1"/>
    </source>
</evidence>
<evidence type="ECO:0008006" key="5">
    <source>
        <dbReference type="Google" id="ProtNLM"/>
    </source>
</evidence>